<keyword evidence="1" id="KW-0808">Transferase</keyword>
<organism evidence="1 2">
    <name type="scientific">Hymenobacter metallicola</name>
    <dbReference type="NCBI Taxonomy" id="2563114"/>
    <lineage>
        <taxon>Bacteria</taxon>
        <taxon>Pseudomonadati</taxon>
        <taxon>Bacteroidota</taxon>
        <taxon>Cytophagia</taxon>
        <taxon>Cytophagales</taxon>
        <taxon>Hymenobacteraceae</taxon>
        <taxon>Hymenobacter</taxon>
    </lineage>
</organism>
<evidence type="ECO:0000313" key="1">
    <source>
        <dbReference type="EMBL" id="TGE28845.1"/>
    </source>
</evidence>
<gene>
    <name evidence="1" type="ORF">E5K02_05120</name>
</gene>
<dbReference type="AlphaFoldDB" id="A0A4Z0QGJ4"/>
<dbReference type="SUPFAM" id="SSF52402">
    <property type="entry name" value="Adenine nucleotide alpha hydrolases-like"/>
    <property type="match status" value="1"/>
</dbReference>
<dbReference type="NCBIfam" id="TIGR03573">
    <property type="entry name" value="WbuX"/>
    <property type="match status" value="1"/>
</dbReference>
<name>A0A4Z0QGJ4_9BACT</name>
<dbReference type="Proteomes" id="UP000298471">
    <property type="component" value="Unassembled WGS sequence"/>
</dbReference>
<dbReference type="InterPro" id="IPR014729">
    <property type="entry name" value="Rossmann-like_a/b/a_fold"/>
</dbReference>
<dbReference type="OrthoDB" id="702at2"/>
<proteinExistence type="predicted"/>
<dbReference type="GO" id="GO:0016740">
    <property type="term" value="F:transferase activity"/>
    <property type="evidence" value="ECO:0007669"/>
    <property type="project" value="UniProtKB-KW"/>
</dbReference>
<dbReference type="InterPro" id="IPR020022">
    <property type="entry name" value="N-acetyl_sugar_amidoTrfase"/>
</dbReference>
<accession>A0A4Z0QGJ4</accession>
<evidence type="ECO:0000313" key="2">
    <source>
        <dbReference type="Proteomes" id="UP000298471"/>
    </source>
</evidence>
<protein>
    <submittedName>
        <fullName evidence="1">N-acetyl sugar amidotransferase</fullName>
    </submittedName>
</protein>
<dbReference type="EMBL" id="SRMB01000001">
    <property type="protein sequence ID" value="TGE28845.1"/>
    <property type="molecule type" value="Genomic_DNA"/>
</dbReference>
<reference evidence="1 2" key="1">
    <citation type="submission" date="2019-04" db="EMBL/GenBank/DDBJ databases">
        <authorList>
            <person name="Feng G."/>
            <person name="Zhang J."/>
            <person name="Zhu H."/>
        </authorList>
    </citation>
    <scope>NUCLEOTIDE SEQUENCE [LARGE SCALE GENOMIC DNA]</scope>
    <source>
        <strain evidence="1 2">9PBR-1</strain>
    </source>
</reference>
<dbReference type="Gene3D" id="3.40.50.620">
    <property type="entry name" value="HUPs"/>
    <property type="match status" value="1"/>
</dbReference>
<comment type="caution">
    <text evidence="1">The sequence shown here is derived from an EMBL/GenBank/DDBJ whole genome shotgun (WGS) entry which is preliminary data.</text>
</comment>
<keyword evidence="2" id="KW-1185">Reference proteome</keyword>
<sequence>MNLPGSSSSPTFRGPCGPSRAPPLARCCAARDTASTSYPLNLNFFSSLSSFPPSPAPIAEPLPSPMTSDFQRCTRCIMDTTVPGIRFDAHGECNFCQLHDNMDRAFPLGEAGRRKVQELAADIKQLGKGRKYDCVLGVSGGRDSSFTLWYCVTQLGLRPLAVHFNDGFGNPVAGENMLKACRKLGVEMRTITSDWRESKDLKIAFLKASTPDMEEGTDVGIATALYGVAAKEGIQRIIIGQSFRTEGIAPLSWNYLDGKYLKAVHQRFGSVPLRPWSPNDPGFNLGLKEMFYYAFVRRIKTVTLLYHVDYVRSEVDELLARELDWKNPGAHYFDDLYQSVIYYLNRTKFNIDRRLFNYSALIRSGQMSRATALERTSQINSIEDPRVIDLCIKRLGLSREEFDRIVATPPRTFHDYPNNYHLIRRLRWPIQVLSRLNLIPESAYDKYFNCGT</sequence>